<accession>A0A2P8DPC7</accession>
<keyword evidence="2" id="KW-1185">Reference proteome</keyword>
<protein>
    <submittedName>
        <fullName evidence="1">PaiB family negative transcriptional regulator</fullName>
    </submittedName>
</protein>
<evidence type="ECO:0000313" key="2">
    <source>
        <dbReference type="Proteomes" id="UP000240542"/>
    </source>
</evidence>
<dbReference type="PANTHER" id="PTHR35802">
    <property type="entry name" value="PROTEASE SYNTHASE AND SPORULATION PROTEIN PAI 2"/>
    <property type="match status" value="1"/>
</dbReference>
<gene>
    <name evidence="1" type="ORF">CLV63_104284</name>
</gene>
<dbReference type="Pfam" id="PF04299">
    <property type="entry name" value="FMN_bind_2"/>
    <property type="match status" value="1"/>
</dbReference>
<sequence length="221" mass="23237">MHTAAEFQPEHSGWEARLIRANPFATFVSTGSPEPGSSGIQVSHLPMVLDGDPGDGTEPDLQGRTLLGHMARTGPQWPALLRDPIATAIFRGPHGYVSPAVRGDAPPAPAWNYTAAHVRGRVRLLHEADDVLRVLTETTAVGEAGRARPDGSGPPLDAFRALLPHVIAFSMRITSVESLVELGQGDPADLRDKVRADLAASPRGCDRDLAAVLAGTAAATG</sequence>
<name>A0A2P8DPC7_9ACTN</name>
<dbReference type="SUPFAM" id="SSF50475">
    <property type="entry name" value="FMN-binding split barrel"/>
    <property type="match status" value="1"/>
</dbReference>
<dbReference type="Proteomes" id="UP000240542">
    <property type="component" value="Unassembled WGS sequence"/>
</dbReference>
<dbReference type="InterPro" id="IPR012349">
    <property type="entry name" value="Split_barrel_FMN-bd"/>
</dbReference>
<dbReference type="Gene3D" id="2.30.110.10">
    <property type="entry name" value="Electron Transport, Fmn-binding Protein, Chain A"/>
    <property type="match status" value="1"/>
</dbReference>
<dbReference type="AlphaFoldDB" id="A0A2P8DPC7"/>
<dbReference type="EMBL" id="PYGA01000004">
    <property type="protein sequence ID" value="PSK99060.1"/>
    <property type="molecule type" value="Genomic_DNA"/>
</dbReference>
<reference evidence="1 2" key="1">
    <citation type="submission" date="2018-03" db="EMBL/GenBank/DDBJ databases">
        <title>Genomic Encyclopedia of Archaeal and Bacterial Type Strains, Phase II (KMG-II): from individual species to whole genera.</title>
        <authorList>
            <person name="Goeker M."/>
        </authorList>
    </citation>
    <scope>NUCLEOTIDE SEQUENCE [LARGE SCALE GENOMIC DNA]</scope>
    <source>
        <strain evidence="1 2">DSM 45312</strain>
    </source>
</reference>
<dbReference type="PANTHER" id="PTHR35802:SF1">
    <property type="entry name" value="PROTEASE SYNTHASE AND SPORULATION PROTEIN PAI 2"/>
    <property type="match status" value="1"/>
</dbReference>
<evidence type="ECO:0000313" key="1">
    <source>
        <dbReference type="EMBL" id="PSK99060.1"/>
    </source>
</evidence>
<dbReference type="InterPro" id="IPR007396">
    <property type="entry name" value="TR_PAI2-type"/>
</dbReference>
<organism evidence="1 2">
    <name type="scientific">Murinocardiopsis flavida</name>
    <dbReference type="NCBI Taxonomy" id="645275"/>
    <lineage>
        <taxon>Bacteria</taxon>
        <taxon>Bacillati</taxon>
        <taxon>Actinomycetota</taxon>
        <taxon>Actinomycetes</taxon>
        <taxon>Streptosporangiales</taxon>
        <taxon>Nocardiopsidaceae</taxon>
        <taxon>Murinocardiopsis</taxon>
    </lineage>
</organism>
<comment type="caution">
    <text evidence="1">The sequence shown here is derived from an EMBL/GenBank/DDBJ whole genome shotgun (WGS) entry which is preliminary data.</text>
</comment>
<proteinExistence type="predicted"/>